<organism evidence="2 3">
    <name type="scientific">Symbiodinium natans</name>
    <dbReference type="NCBI Taxonomy" id="878477"/>
    <lineage>
        <taxon>Eukaryota</taxon>
        <taxon>Sar</taxon>
        <taxon>Alveolata</taxon>
        <taxon>Dinophyceae</taxon>
        <taxon>Suessiales</taxon>
        <taxon>Symbiodiniaceae</taxon>
        <taxon>Symbiodinium</taxon>
    </lineage>
</organism>
<dbReference type="AlphaFoldDB" id="A0A812UJC4"/>
<dbReference type="Proteomes" id="UP000604046">
    <property type="component" value="Unassembled WGS sequence"/>
</dbReference>
<comment type="caution">
    <text evidence="2">The sequence shown here is derived from an EMBL/GenBank/DDBJ whole genome shotgun (WGS) entry which is preliminary data.</text>
</comment>
<accession>A0A812UJC4</accession>
<feature type="domain" description="LRAT" evidence="1">
    <location>
        <begin position="25"/>
        <end position="178"/>
    </location>
</feature>
<evidence type="ECO:0000313" key="2">
    <source>
        <dbReference type="EMBL" id="CAE7567226.1"/>
    </source>
</evidence>
<gene>
    <name evidence="2" type="ORF">SNAT2548_LOCUS32176</name>
</gene>
<dbReference type="Gene3D" id="3.90.1720.10">
    <property type="entry name" value="endopeptidase domain like (from Nostoc punctiforme)"/>
    <property type="match status" value="1"/>
</dbReference>
<reference evidence="2" key="1">
    <citation type="submission" date="2021-02" db="EMBL/GenBank/DDBJ databases">
        <authorList>
            <person name="Dougan E. K."/>
            <person name="Rhodes N."/>
            <person name="Thang M."/>
            <person name="Chan C."/>
        </authorList>
    </citation>
    <scope>NUCLEOTIDE SEQUENCE</scope>
</reference>
<protein>
    <recommendedName>
        <fullName evidence="1">LRAT domain-containing protein</fullName>
    </recommendedName>
</protein>
<evidence type="ECO:0000313" key="3">
    <source>
        <dbReference type="Proteomes" id="UP000604046"/>
    </source>
</evidence>
<proteinExistence type="predicted"/>
<name>A0A812UJC4_9DINO</name>
<keyword evidence="3" id="KW-1185">Reference proteome</keyword>
<sequence>MTVGRPVLIRLHSTASRDFIKHAVPKGAHIAVLRRRRCTRFFHHGIYVGQDCVIELVATSDVLAADAASACEEFTGSRVTVNTSACGEVDLYCKLPDDGEASSRWRAPFRCKRTRLTAVVRTTSITAFCLSSSIWVLCEPTDQNMLDSVLRRAKDLLSKEQFNYSLFTRNCEHFAPRVSTLQAPKR</sequence>
<dbReference type="Pfam" id="PF04970">
    <property type="entry name" value="LRAT"/>
    <property type="match status" value="1"/>
</dbReference>
<dbReference type="InterPro" id="IPR007053">
    <property type="entry name" value="LRAT_dom"/>
</dbReference>
<dbReference type="PANTHER" id="PTHR46137">
    <property type="entry name" value="OS05G0310600 PROTEIN"/>
    <property type="match status" value="1"/>
</dbReference>
<dbReference type="EMBL" id="CAJNDS010002698">
    <property type="protein sequence ID" value="CAE7567226.1"/>
    <property type="molecule type" value="Genomic_DNA"/>
</dbReference>
<evidence type="ECO:0000259" key="1">
    <source>
        <dbReference type="Pfam" id="PF04970"/>
    </source>
</evidence>
<dbReference type="PANTHER" id="PTHR46137:SF3">
    <property type="entry name" value="OS05G0310600 PROTEIN"/>
    <property type="match status" value="1"/>
</dbReference>